<reference evidence="8" key="2">
    <citation type="submission" date="2023-04" db="EMBL/GenBank/DDBJ databases">
        <authorList>
            <person name="Bu L."/>
            <person name="Lu L."/>
            <person name="Laidemitt M.R."/>
            <person name="Zhang S.M."/>
            <person name="Mutuku M."/>
            <person name="Mkoji G."/>
            <person name="Steinauer M."/>
            <person name="Loker E.S."/>
        </authorList>
    </citation>
    <scope>NUCLEOTIDE SEQUENCE</scope>
    <source>
        <strain evidence="8">KasaAsao</strain>
        <tissue evidence="8">Whole Snail</tissue>
    </source>
</reference>
<dbReference type="GO" id="GO:0005634">
    <property type="term" value="C:nucleus"/>
    <property type="evidence" value="ECO:0007669"/>
    <property type="project" value="TreeGrafter"/>
</dbReference>
<feature type="domain" description="LIM zinc-binding" evidence="7">
    <location>
        <begin position="152"/>
        <end position="211"/>
    </location>
</feature>
<dbReference type="SUPFAM" id="SSF57716">
    <property type="entry name" value="Glucocorticoid receptor-like (DNA-binding domain)"/>
    <property type="match status" value="5"/>
</dbReference>
<dbReference type="PROSITE" id="PS00478">
    <property type="entry name" value="LIM_DOMAIN_1"/>
    <property type="match status" value="3"/>
</dbReference>
<dbReference type="GO" id="GO:0008270">
    <property type="term" value="F:zinc ion binding"/>
    <property type="evidence" value="ECO:0007669"/>
    <property type="project" value="UniProtKB-KW"/>
</dbReference>
<keyword evidence="1 6" id="KW-0479">Metal-binding</keyword>
<dbReference type="PANTHER" id="PTHR24205:SF4">
    <property type="entry name" value="PROTEIN ESPINAS"/>
    <property type="match status" value="1"/>
</dbReference>
<dbReference type="GO" id="GO:0003712">
    <property type="term" value="F:transcription coregulator activity"/>
    <property type="evidence" value="ECO:0007669"/>
    <property type="project" value="TreeGrafter"/>
</dbReference>
<proteinExistence type="predicted"/>
<feature type="domain" description="LIM zinc-binding" evidence="7">
    <location>
        <begin position="274"/>
        <end position="330"/>
    </location>
</feature>
<dbReference type="Gene3D" id="2.10.110.10">
    <property type="entry name" value="Cysteine Rich Protein"/>
    <property type="match status" value="5"/>
</dbReference>
<evidence type="ECO:0000256" key="3">
    <source>
        <dbReference type="ARBA" id="ARBA00022771"/>
    </source>
</evidence>
<evidence type="ECO:0000256" key="4">
    <source>
        <dbReference type="ARBA" id="ARBA00022833"/>
    </source>
</evidence>
<dbReference type="FunFam" id="2.10.110.10:FF:000070">
    <property type="entry name" value="Four and a half LIM domains 3"/>
    <property type="match status" value="1"/>
</dbReference>
<dbReference type="CDD" id="cd09347">
    <property type="entry name" value="LIM4_FHL"/>
    <property type="match status" value="1"/>
</dbReference>
<protein>
    <submittedName>
        <fullName evidence="8">Four and a half LIM domains protein 2</fullName>
    </submittedName>
</protein>
<evidence type="ECO:0000256" key="6">
    <source>
        <dbReference type="PROSITE-ProRule" id="PRU00125"/>
    </source>
</evidence>
<dbReference type="GO" id="GO:0030018">
    <property type="term" value="C:Z disc"/>
    <property type="evidence" value="ECO:0007669"/>
    <property type="project" value="TreeGrafter"/>
</dbReference>
<sequence length="330" mass="38017">MAHHIGSPSKSTDILMVRHIDSPIDLSDDYYFLCSFCLIFSAEYTKAMEENYHKEHLACHNCDKQLVACRYIVKEEHPYCIPCYQQLFAHNCDECGKPIGPDFKDLSYKDRHWHEFCFKCCGCQKSLVDQPFASKNDKIYCSDCHDNNFAARCDGCGEPFRGGMKKFEYKGKQWHDWCFVCSECNQPIGNKSFIPRDERVICVPCYESKYAQRCSKCGDVINKGGISYKNTPWHRECFTCTNCNKQLAGEKFTSKEEHPYCGDCYGELFAKRCCRCTKPITGIGGTKFISFEERHWHSDCFNCYKCDASMVGRGFLMNGEDIVCPECGRS</sequence>
<keyword evidence="4 6" id="KW-0862">Zinc</keyword>
<name>A0AAD8AZI9_BIOPF</name>
<keyword evidence="3" id="KW-0863">Zinc-finger</keyword>
<evidence type="ECO:0000313" key="8">
    <source>
        <dbReference type="EMBL" id="KAK0044574.1"/>
    </source>
</evidence>
<keyword evidence="5 6" id="KW-0440">LIM domain</keyword>
<comment type="caution">
    <text evidence="8">The sequence shown here is derived from an EMBL/GenBank/DDBJ whole genome shotgun (WGS) entry which is preliminary data.</text>
</comment>
<dbReference type="FunFam" id="2.10.110.10:FF:000013">
    <property type="entry name" value="Four and a half LIM domains 1"/>
    <property type="match status" value="1"/>
</dbReference>
<dbReference type="PROSITE" id="PS50023">
    <property type="entry name" value="LIM_DOMAIN_2"/>
    <property type="match status" value="4"/>
</dbReference>
<dbReference type="AlphaFoldDB" id="A0AAD8AZI9"/>
<dbReference type="Proteomes" id="UP001233172">
    <property type="component" value="Unassembled WGS sequence"/>
</dbReference>
<keyword evidence="2" id="KW-0677">Repeat</keyword>
<dbReference type="SMART" id="SM00132">
    <property type="entry name" value="LIM"/>
    <property type="match status" value="5"/>
</dbReference>
<evidence type="ECO:0000313" key="9">
    <source>
        <dbReference type="Proteomes" id="UP001233172"/>
    </source>
</evidence>
<organism evidence="8 9">
    <name type="scientific">Biomphalaria pfeifferi</name>
    <name type="common">Bloodfluke planorb</name>
    <name type="synonym">Freshwater snail</name>
    <dbReference type="NCBI Taxonomy" id="112525"/>
    <lineage>
        <taxon>Eukaryota</taxon>
        <taxon>Metazoa</taxon>
        <taxon>Spiralia</taxon>
        <taxon>Lophotrochozoa</taxon>
        <taxon>Mollusca</taxon>
        <taxon>Gastropoda</taxon>
        <taxon>Heterobranchia</taxon>
        <taxon>Euthyneura</taxon>
        <taxon>Panpulmonata</taxon>
        <taxon>Hygrophila</taxon>
        <taxon>Lymnaeoidea</taxon>
        <taxon>Planorbidae</taxon>
        <taxon>Biomphalaria</taxon>
    </lineage>
</organism>
<dbReference type="PANTHER" id="PTHR24205">
    <property type="entry name" value="FOUR AND A HALF LIM DOMAINS PROTEIN"/>
    <property type="match status" value="1"/>
</dbReference>
<dbReference type="EMBL" id="JASAOG010000195">
    <property type="protein sequence ID" value="KAK0044574.1"/>
    <property type="molecule type" value="Genomic_DNA"/>
</dbReference>
<feature type="domain" description="LIM zinc-binding" evidence="7">
    <location>
        <begin position="212"/>
        <end position="271"/>
    </location>
</feature>
<evidence type="ECO:0000259" key="7">
    <source>
        <dbReference type="PROSITE" id="PS50023"/>
    </source>
</evidence>
<evidence type="ECO:0000256" key="5">
    <source>
        <dbReference type="ARBA" id="ARBA00023038"/>
    </source>
</evidence>
<dbReference type="InterPro" id="IPR001781">
    <property type="entry name" value="Znf_LIM"/>
</dbReference>
<dbReference type="FunFam" id="2.10.110.10:FF:000081">
    <property type="entry name" value="Uncharacterized protein, isoform A"/>
    <property type="match status" value="1"/>
</dbReference>
<dbReference type="Pfam" id="PF00412">
    <property type="entry name" value="LIM"/>
    <property type="match status" value="5"/>
</dbReference>
<accession>A0AAD8AZI9</accession>
<keyword evidence="9" id="KW-1185">Reference proteome</keyword>
<evidence type="ECO:0000256" key="1">
    <source>
        <dbReference type="ARBA" id="ARBA00022723"/>
    </source>
</evidence>
<reference evidence="8" key="1">
    <citation type="journal article" date="2023" name="PLoS Negl. Trop. Dis.">
        <title>A genome sequence for Biomphalaria pfeifferi, the major vector snail for the human-infecting parasite Schistosoma mansoni.</title>
        <authorList>
            <person name="Bu L."/>
            <person name="Lu L."/>
            <person name="Laidemitt M.R."/>
            <person name="Zhang S.M."/>
            <person name="Mutuku M."/>
            <person name="Mkoji G."/>
            <person name="Steinauer M."/>
            <person name="Loker E.S."/>
        </authorList>
    </citation>
    <scope>NUCLEOTIDE SEQUENCE</scope>
    <source>
        <strain evidence="8">KasaAsao</strain>
    </source>
</reference>
<gene>
    <name evidence="8" type="ORF">Bpfe_025976</name>
</gene>
<evidence type="ECO:0000256" key="2">
    <source>
        <dbReference type="ARBA" id="ARBA00022737"/>
    </source>
</evidence>
<feature type="domain" description="LIM zinc-binding" evidence="7">
    <location>
        <begin position="90"/>
        <end position="151"/>
    </location>
</feature>
<dbReference type="FunFam" id="2.10.110.10:FF:000066">
    <property type="entry name" value="Four and a half LIM domains protein"/>
    <property type="match status" value="1"/>
</dbReference>